<evidence type="ECO:0000313" key="3">
    <source>
        <dbReference type="Proteomes" id="UP000263232"/>
    </source>
</evidence>
<sequence>MSQSSRWKTQDFITTGIFAALYFIIISISLGLCVLVAPLLGLGYPFFYVPIIVALLGGAIFMLLALRVQKFGALTFLGCVFGVFNFISGLFPKSLLISLPIALLADYIACRSRYQSRKGLLVSYVVFAYNCVGPMVSMLADKDGFTQALVDMGRSMEYVETIYNQMSTGMTVGVLLAIFVCALIGGYFGQYLTRKHFVKAGIV</sequence>
<dbReference type="OrthoDB" id="9781459at2"/>
<feature type="transmembrane region" description="Helical" evidence="1">
    <location>
        <begin position="12"/>
        <end position="40"/>
    </location>
</feature>
<feature type="transmembrane region" description="Helical" evidence="1">
    <location>
        <begin position="46"/>
        <end position="66"/>
    </location>
</feature>
<feature type="transmembrane region" description="Helical" evidence="1">
    <location>
        <begin position="121"/>
        <end position="140"/>
    </location>
</feature>
<feature type="transmembrane region" description="Helical" evidence="1">
    <location>
        <begin position="97"/>
        <end position="114"/>
    </location>
</feature>
<keyword evidence="3" id="KW-1185">Reference proteome</keyword>
<dbReference type="InterPro" id="IPR011733">
    <property type="entry name" value="CHP02185_IM"/>
</dbReference>
<dbReference type="Proteomes" id="UP000263232">
    <property type="component" value="Chromosome"/>
</dbReference>
<accession>A0A347WJ35</accession>
<dbReference type="NCBIfam" id="TIGR02185">
    <property type="entry name" value="Trep_Strep"/>
    <property type="match status" value="1"/>
</dbReference>
<gene>
    <name evidence="2" type="ORF">CL176_03075</name>
</gene>
<dbReference type="AlphaFoldDB" id="A0A347WJ35"/>
<reference evidence="2 3" key="1">
    <citation type="submission" date="2017-09" db="EMBL/GenBank/DDBJ databases">
        <title>Complete genome sequence of Oxytococcus suis strain ZY16052.</title>
        <authorList>
            <person name="Li F."/>
        </authorList>
    </citation>
    <scope>NUCLEOTIDE SEQUENCE [LARGE SCALE GENOMIC DNA]</scope>
    <source>
        <strain evidence="2 3">ZY16052</strain>
    </source>
</reference>
<name>A0A347WJ35_9LACT</name>
<proteinExistence type="predicted"/>
<protein>
    <submittedName>
        <fullName evidence="2">ABC transporter permease</fullName>
    </submittedName>
</protein>
<dbReference type="EMBL" id="CP023434">
    <property type="protein sequence ID" value="AXY25092.1"/>
    <property type="molecule type" value="Genomic_DNA"/>
</dbReference>
<dbReference type="Pfam" id="PF09605">
    <property type="entry name" value="Trep_Strep"/>
    <property type="match status" value="1"/>
</dbReference>
<keyword evidence="1" id="KW-1133">Transmembrane helix</keyword>
<dbReference type="KEGG" id="abae:CL176_03075"/>
<keyword evidence="1" id="KW-0812">Transmembrane</keyword>
<evidence type="ECO:0000313" key="2">
    <source>
        <dbReference type="EMBL" id="AXY25092.1"/>
    </source>
</evidence>
<organism evidence="2 3">
    <name type="scientific">Suicoccus acidiformans</name>
    <dbReference type="NCBI Taxonomy" id="2036206"/>
    <lineage>
        <taxon>Bacteria</taxon>
        <taxon>Bacillati</taxon>
        <taxon>Bacillota</taxon>
        <taxon>Bacilli</taxon>
        <taxon>Lactobacillales</taxon>
        <taxon>Aerococcaceae</taxon>
        <taxon>Suicoccus</taxon>
    </lineage>
</organism>
<keyword evidence="1" id="KW-0472">Membrane</keyword>
<feature type="transmembrane region" description="Helical" evidence="1">
    <location>
        <begin position="170"/>
        <end position="189"/>
    </location>
</feature>
<evidence type="ECO:0000256" key="1">
    <source>
        <dbReference type="SAM" id="Phobius"/>
    </source>
</evidence>
<dbReference type="RefSeq" id="WP_118990008.1">
    <property type="nucleotide sequence ID" value="NZ_CP023434.1"/>
</dbReference>